<dbReference type="GO" id="GO:0008017">
    <property type="term" value="F:microtubule binding"/>
    <property type="evidence" value="ECO:0007669"/>
    <property type="project" value="TreeGrafter"/>
</dbReference>
<name>A0A7I8VGT4_9ANNE</name>
<evidence type="ECO:0000313" key="3">
    <source>
        <dbReference type="Proteomes" id="UP000549394"/>
    </source>
</evidence>
<keyword evidence="3" id="KW-1185">Reference proteome</keyword>
<protein>
    <submittedName>
        <fullName evidence="2">DgyrCDS4363</fullName>
    </submittedName>
</protein>
<dbReference type="AlphaFoldDB" id="A0A7I8VGT4"/>
<gene>
    <name evidence="2" type="ORF">DGYR_LOCUS4133</name>
</gene>
<dbReference type="Pfam" id="PF24480">
    <property type="entry name" value="TPGS1_C"/>
    <property type="match status" value="1"/>
</dbReference>
<dbReference type="Proteomes" id="UP000549394">
    <property type="component" value="Unassembled WGS sequence"/>
</dbReference>
<sequence length="251" mass="28899">MTDRKKLPTTDNQGDIDKQFLEKSGTNLLIRGAILKLIQNQPENPINYLVEYFENAAEKSNKVNKAFQMIKQTPYNEEAFKINVRDSYEMLMSHKSSKTSITKGVTGISYTEILQLLCMQASQQYTEKLLRKIYCREAEYIPFHVFRDGVFLACVFIDHVERSQKLFENLDKENTGQIDRAIGDALFRQLQGAVSRKPDDVLGLVEACYELGPNKIYDIVQRIHQAGGSRLIYRKEEFVGKLVDLFLSQIK</sequence>
<evidence type="ECO:0000313" key="2">
    <source>
        <dbReference type="EMBL" id="CAD5115384.1"/>
    </source>
</evidence>
<organism evidence="2 3">
    <name type="scientific">Dimorphilus gyrociliatus</name>
    <dbReference type="NCBI Taxonomy" id="2664684"/>
    <lineage>
        <taxon>Eukaryota</taxon>
        <taxon>Metazoa</taxon>
        <taxon>Spiralia</taxon>
        <taxon>Lophotrochozoa</taxon>
        <taxon>Annelida</taxon>
        <taxon>Polychaeta</taxon>
        <taxon>Polychaeta incertae sedis</taxon>
        <taxon>Dinophilidae</taxon>
        <taxon>Dimorphilus</taxon>
    </lineage>
</organism>
<dbReference type="SUPFAM" id="SSF47391">
    <property type="entry name" value="Dimerization-anchoring domain of cAMP-dependent PK regulatory subunit"/>
    <property type="match status" value="1"/>
</dbReference>
<accession>A0A7I8VGT4</accession>
<comment type="caution">
    <text evidence="2">The sequence shown here is derived from an EMBL/GenBank/DDBJ whole genome shotgun (WGS) entry which is preliminary data.</text>
</comment>
<feature type="domain" description="Tubulin polyglutamylase complex subunit 1-like C-terminal" evidence="1">
    <location>
        <begin position="58"/>
        <end position="251"/>
    </location>
</feature>
<evidence type="ECO:0000259" key="1">
    <source>
        <dbReference type="Pfam" id="PF24480"/>
    </source>
</evidence>
<dbReference type="Gene3D" id="1.20.890.10">
    <property type="entry name" value="cAMP-dependent protein kinase regulatory subunit, dimerization-anchoring domain"/>
    <property type="match status" value="1"/>
</dbReference>
<dbReference type="InterPro" id="IPR047502">
    <property type="entry name" value="DD_TPGS1"/>
</dbReference>
<dbReference type="OrthoDB" id="64214at2759"/>
<dbReference type="PANTHER" id="PTHR31932">
    <property type="entry name" value="TUBULIN POLYGLUTAMYLASE COMPLEX SUBUNIT 1"/>
    <property type="match status" value="1"/>
</dbReference>
<dbReference type="EMBL" id="CAJFCJ010000006">
    <property type="protein sequence ID" value="CAD5115384.1"/>
    <property type="molecule type" value="Genomic_DNA"/>
</dbReference>
<dbReference type="InterPro" id="IPR039235">
    <property type="entry name" value="TPGS1"/>
</dbReference>
<dbReference type="InterPro" id="IPR057632">
    <property type="entry name" value="TPGS1_C"/>
</dbReference>
<dbReference type="CDD" id="cd22960">
    <property type="entry name" value="DD_TPGS1"/>
    <property type="match status" value="1"/>
</dbReference>
<reference evidence="2 3" key="1">
    <citation type="submission" date="2020-08" db="EMBL/GenBank/DDBJ databases">
        <authorList>
            <person name="Hejnol A."/>
        </authorList>
    </citation>
    <scope>NUCLEOTIDE SEQUENCE [LARGE SCALE GENOMIC DNA]</scope>
</reference>
<proteinExistence type="predicted"/>
<dbReference type="PANTHER" id="PTHR31932:SF2">
    <property type="entry name" value="TUBULIN POLYGLUTAMYLASE COMPLEX SUBUNIT 1"/>
    <property type="match status" value="1"/>
</dbReference>